<dbReference type="EMBL" id="KB932207">
    <property type="protein sequence ID" value="KCV68798.1"/>
    <property type="molecule type" value="Genomic_DNA"/>
</dbReference>
<dbReference type="RefSeq" id="XP_009496369.1">
    <property type="nucleotide sequence ID" value="XM_009498094.1"/>
</dbReference>
<dbReference type="STRING" id="691883.A0A058Z4E4"/>
<evidence type="ECO:0000313" key="11">
    <source>
        <dbReference type="Proteomes" id="UP000030693"/>
    </source>
</evidence>
<evidence type="ECO:0000259" key="9">
    <source>
        <dbReference type="Pfam" id="PF01529"/>
    </source>
</evidence>
<dbReference type="InterPro" id="IPR001594">
    <property type="entry name" value="Palmitoyltrfase_DHHC"/>
</dbReference>
<dbReference type="PANTHER" id="PTHR22883">
    <property type="entry name" value="ZINC FINGER DHHC DOMAIN CONTAINING PROTEIN"/>
    <property type="match status" value="1"/>
</dbReference>
<dbReference type="GO" id="GO:0005794">
    <property type="term" value="C:Golgi apparatus"/>
    <property type="evidence" value="ECO:0007669"/>
    <property type="project" value="TreeGrafter"/>
</dbReference>
<keyword evidence="11" id="KW-1185">Reference proteome</keyword>
<evidence type="ECO:0000256" key="2">
    <source>
        <dbReference type="ARBA" id="ARBA00022679"/>
    </source>
</evidence>
<dbReference type="eggNOG" id="KOG1315">
    <property type="taxonomic scope" value="Eukaryota"/>
</dbReference>
<feature type="transmembrane region" description="Helical" evidence="7">
    <location>
        <begin position="72"/>
        <end position="96"/>
    </location>
</feature>
<proteinExistence type="inferred from homology"/>
<organism evidence="10">
    <name type="scientific">Fonticula alba</name>
    <name type="common">Slime mold</name>
    <dbReference type="NCBI Taxonomy" id="691883"/>
    <lineage>
        <taxon>Eukaryota</taxon>
        <taxon>Rotosphaerida</taxon>
        <taxon>Fonticulaceae</taxon>
        <taxon>Fonticula</taxon>
    </lineage>
</organism>
<keyword evidence="2 7" id="KW-0808">Transferase</keyword>
<evidence type="ECO:0000256" key="5">
    <source>
        <dbReference type="ARBA" id="ARBA00023136"/>
    </source>
</evidence>
<dbReference type="InterPro" id="IPR039859">
    <property type="entry name" value="PFA4/ZDH16/20/ERF2-like"/>
</dbReference>
<keyword evidence="5 7" id="KW-0472">Membrane</keyword>
<feature type="region of interest" description="Disordered" evidence="8">
    <location>
        <begin position="189"/>
        <end position="213"/>
    </location>
</feature>
<evidence type="ECO:0000256" key="3">
    <source>
        <dbReference type="ARBA" id="ARBA00022692"/>
    </source>
</evidence>
<comment type="catalytic activity">
    <reaction evidence="7">
        <text>L-cysteinyl-[protein] + hexadecanoyl-CoA = S-hexadecanoyl-L-cysteinyl-[protein] + CoA</text>
        <dbReference type="Rhea" id="RHEA:36683"/>
        <dbReference type="Rhea" id="RHEA-COMP:10131"/>
        <dbReference type="Rhea" id="RHEA-COMP:11032"/>
        <dbReference type="ChEBI" id="CHEBI:29950"/>
        <dbReference type="ChEBI" id="CHEBI:57287"/>
        <dbReference type="ChEBI" id="CHEBI:57379"/>
        <dbReference type="ChEBI" id="CHEBI:74151"/>
        <dbReference type="EC" id="2.3.1.225"/>
    </reaction>
</comment>
<comment type="similarity">
    <text evidence="7">Belongs to the DHHC palmitoyltransferase family.</text>
</comment>
<comment type="domain">
    <text evidence="7">The DHHC domain is required for palmitoyltransferase activity.</text>
</comment>
<dbReference type="OrthoDB" id="9909019at2759"/>
<dbReference type="AlphaFoldDB" id="A0A058Z4E4"/>
<name>A0A058Z4E4_FONAL</name>
<evidence type="ECO:0000256" key="4">
    <source>
        <dbReference type="ARBA" id="ARBA00022989"/>
    </source>
</evidence>
<keyword evidence="4 7" id="KW-1133">Transmembrane helix</keyword>
<feature type="transmembrane region" description="Helical" evidence="7">
    <location>
        <begin position="313"/>
        <end position="335"/>
    </location>
</feature>
<dbReference type="PROSITE" id="PS50216">
    <property type="entry name" value="DHHC"/>
    <property type="match status" value="1"/>
</dbReference>
<evidence type="ECO:0000256" key="7">
    <source>
        <dbReference type="RuleBase" id="RU079119"/>
    </source>
</evidence>
<dbReference type="EC" id="2.3.1.225" evidence="7"/>
<dbReference type="GeneID" id="20528942"/>
<feature type="region of interest" description="Disordered" evidence="8">
    <location>
        <begin position="34"/>
        <end position="53"/>
    </location>
</feature>
<dbReference type="OMA" id="WSLECIN"/>
<keyword evidence="3 7" id="KW-0812">Transmembrane</keyword>
<sequence length="465" mass="50429">MLHQAASAKHPAGDRNDADPGDADASVSLLASTSSAGHAPPAAGAGATTTATPSGAVSPGALMNTGPLWRRILILMLIRLLPPLLLFFLLGFGYYTVMVTIVGAKWFTGVHSLPPMGIAAYLLYFHTLVGMILWSLECINGNMRSMVACVRLLLAPPADPAAAAALNHRVFSVAQYCGQVPQSMRVSPEELPATGYSPPAGPPAPRELGSPGTLSAGPVDSRFGAAGASTGEPLPPSQPTEESLLQTLSDRHDAIVTLRMRDRCNNIRYCQECMQVKPDRTHHCSICNICVLRMDHHCSFLGVCIGLGNHKAFVLLLLYSSIFVWTCGLTSFASIVRAEFRMSEIHLFWIVASALSLCFGFVTGGFCGFHMYLIARNRTTFDFSYFYHIYKELYDQYNMGPRGNFAQIFGTNIWLWPLPTPSHSTDGVNFPIRSMYHPGRRSGSSWSNAPDTVNSSIYVSDSGMV</sequence>
<feature type="transmembrane region" description="Helical" evidence="7">
    <location>
        <begin position="116"/>
        <end position="136"/>
    </location>
</feature>
<evidence type="ECO:0000256" key="8">
    <source>
        <dbReference type="SAM" id="MobiDB-lite"/>
    </source>
</evidence>
<dbReference type="Proteomes" id="UP000030693">
    <property type="component" value="Unassembled WGS sequence"/>
</dbReference>
<comment type="subcellular location">
    <subcellularLocation>
        <location evidence="1">Membrane</location>
        <topology evidence="1">Multi-pass membrane protein</topology>
    </subcellularLocation>
</comment>
<evidence type="ECO:0000256" key="6">
    <source>
        <dbReference type="ARBA" id="ARBA00023315"/>
    </source>
</evidence>
<accession>A0A058Z4E4</accession>
<dbReference type="GO" id="GO:0006612">
    <property type="term" value="P:protein targeting to membrane"/>
    <property type="evidence" value="ECO:0007669"/>
    <property type="project" value="TreeGrafter"/>
</dbReference>
<dbReference type="Pfam" id="PF01529">
    <property type="entry name" value="DHHC"/>
    <property type="match status" value="1"/>
</dbReference>
<dbReference type="GO" id="GO:0019706">
    <property type="term" value="F:protein-cysteine S-palmitoyltransferase activity"/>
    <property type="evidence" value="ECO:0007669"/>
    <property type="project" value="UniProtKB-EC"/>
</dbReference>
<feature type="domain" description="Palmitoyltransferase DHHC" evidence="9">
    <location>
        <begin position="265"/>
        <end position="383"/>
    </location>
</feature>
<feature type="region of interest" description="Disordered" evidence="8">
    <location>
        <begin position="1"/>
        <end position="21"/>
    </location>
</feature>
<gene>
    <name evidence="10" type="ORF">H696_04217</name>
</gene>
<evidence type="ECO:0000256" key="1">
    <source>
        <dbReference type="ARBA" id="ARBA00004141"/>
    </source>
</evidence>
<dbReference type="GO" id="GO:0005783">
    <property type="term" value="C:endoplasmic reticulum"/>
    <property type="evidence" value="ECO:0007669"/>
    <property type="project" value="TreeGrafter"/>
</dbReference>
<dbReference type="GO" id="GO:0016020">
    <property type="term" value="C:membrane"/>
    <property type="evidence" value="ECO:0007669"/>
    <property type="project" value="UniProtKB-SubCell"/>
</dbReference>
<evidence type="ECO:0000313" key="10">
    <source>
        <dbReference type="EMBL" id="KCV68798.1"/>
    </source>
</evidence>
<protein>
    <recommendedName>
        <fullName evidence="7">Palmitoyltransferase</fullName>
        <ecNumber evidence="7">2.3.1.225</ecNumber>
    </recommendedName>
</protein>
<reference evidence="10" key="1">
    <citation type="submission" date="2013-04" db="EMBL/GenBank/DDBJ databases">
        <title>The Genome Sequence of Fonticula alba ATCC 38817.</title>
        <authorList>
            <consortium name="The Broad Institute Genomics Platform"/>
            <person name="Russ C."/>
            <person name="Cuomo C."/>
            <person name="Burger G."/>
            <person name="Gray M.W."/>
            <person name="Holland P.W.H."/>
            <person name="King N."/>
            <person name="Lang F.B.F."/>
            <person name="Roger A.J."/>
            <person name="Ruiz-Trillo I."/>
            <person name="Brown M."/>
            <person name="Walker B."/>
            <person name="Young S."/>
            <person name="Zeng Q."/>
            <person name="Gargeya S."/>
            <person name="Fitzgerald M."/>
            <person name="Haas B."/>
            <person name="Abouelleil A."/>
            <person name="Allen A.W."/>
            <person name="Alvarado L."/>
            <person name="Arachchi H.M."/>
            <person name="Berlin A.M."/>
            <person name="Chapman S.B."/>
            <person name="Gainer-Dewar J."/>
            <person name="Goldberg J."/>
            <person name="Griggs A."/>
            <person name="Gujja S."/>
            <person name="Hansen M."/>
            <person name="Howarth C."/>
            <person name="Imamovic A."/>
            <person name="Ireland A."/>
            <person name="Larimer J."/>
            <person name="McCowan C."/>
            <person name="Murphy C."/>
            <person name="Pearson M."/>
            <person name="Poon T.W."/>
            <person name="Priest M."/>
            <person name="Roberts A."/>
            <person name="Saif S."/>
            <person name="Shea T."/>
            <person name="Sisk P."/>
            <person name="Sykes S."/>
            <person name="Wortman J."/>
            <person name="Nusbaum C."/>
            <person name="Birren B."/>
        </authorList>
    </citation>
    <scope>NUCLEOTIDE SEQUENCE [LARGE SCALE GENOMIC DNA]</scope>
    <source>
        <strain evidence="10">ATCC 38817</strain>
    </source>
</reference>
<feature type="transmembrane region" description="Helical" evidence="7">
    <location>
        <begin position="347"/>
        <end position="375"/>
    </location>
</feature>
<keyword evidence="6 7" id="KW-0012">Acyltransferase</keyword>
<dbReference type="PANTHER" id="PTHR22883:SF452">
    <property type="entry name" value="PALMITOYLTRANSFERASE"/>
    <property type="match status" value="1"/>
</dbReference>